<feature type="domain" description="Metallo-beta-lactamase" evidence="4">
    <location>
        <begin position="105"/>
        <end position="295"/>
    </location>
</feature>
<evidence type="ECO:0000313" key="5">
    <source>
        <dbReference type="EMBL" id="SDJ80560.1"/>
    </source>
</evidence>
<dbReference type="InterPro" id="IPR052159">
    <property type="entry name" value="Competence_DNA_uptake"/>
</dbReference>
<dbReference type="AlphaFoldDB" id="A0A1G8WSJ0"/>
<evidence type="ECO:0000313" key="6">
    <source>
        <dbReference type="Proteomes" id="UP000198694"/>
    </source>
</evidence>
<dbReference type="Pfam" id="PF00753">
    <property type="entry name" value="Lactamase_B"/>
    <property type="match status" value="1"/>
</dbReference>
<dbReference type="GO" id="GO:0016787">
    <property type="term" value="F:hydrolase activity"/>
    <property type="evidence" value="ECO:0007669"/>
    <property type="project" value="UniProtKB-KW"/>
</dbReference>
<feature type="chain" id="PRO_5039330949" evidence="2">
    <location>
        <begin position="21"/>
        <end position="439"/>
    </location>
</feature>
<dbReference type="InterPro" id="IPR036866">
    <property type="entry name" value="RibonucZ/Hydroxyglut_hydro"/>
</dbReference>
<evidence type="ECO:0000256" key="2">
    <source>
        <dbReference type="SAM" id="SignalP"/>
    </source>
</evidence>
<dbReference type="PANTHER" id="PTHR30619:SF7">
    <property type="entry name" value="BETA-LACTAMASE DOMAIN PROTEIN"/>
    <property type="match status" value="1"/>
</dbReference>
<dbReference type="PROSITE" id="PS51257">
    <property type="entry name" value="PROKAR_LIPOPROTEIN"/>
    <property type="match status" value="1"/>
</dbReference>
<accession>A0A1G8WSJ0</accession>
<organism evidence="5 6">
    <name type="scientific">Sediminibacillus albus</name>
    <dbReference type="NCBI Taxonomy" id="407036"/>
    <lineage>
        <taxon>Bacteria</taxon>
        <taxon>Bacillati</taxon>
        <taxon>Bacillota</taxon>
        <taxon>Bacilli</taxon>
        <taxon>Bacillales</taxon>
        <taxon>Bacillaceae</taxon>
        <taxon>Sediminibacillus</taxon>
    </lineage>
</organism>
<gene>
    <name evidence="5" type="ORF">SAMN05216243_0940</name>
</gene>
<evidence type="ECO:0000259" key="3">
    <source>
        <dbReference type="SMART" id="SM00278"/>
    </source>
</evidence>
<proteinExistence type="predicted"/>
<dbReference type="Proteomes" id="UP000198694">
    <property type="component" value="Unassembled WGS sequence"/>
</dbReference>
<dbReference type="SMART" id="SM00849">
    <property type="entry name" value="Lactamase_B"/>
    <property type="match status" value="1"/>
</dbReference>
<feature type="compositionally biased region" description="Polar residues" evidence="1">
    <location>
        <begin position="363"/>
        <end position="376"/>
    </location>
</feature>
<dbReference type="Gene3D" id="3.60.15.10">
    <property type="entry name" value="Ribonuclease Z/Hydroxyacylglutathione hydrolase-like"/>
    <property type="match status" value="1"/>
</dbReference>
<dbReference type="Pfam" id="PF12836">
    <property type="entry name" value="HHH_3"/>
    <property type="match status" value="1"/>
</dbReference>
<feature type="region of interest" description="Disordered" evidence="1">
    <location>
        <begin position="341"/>
        <end position="376"/>
    </location>
</feature>
<protein>
    <submittedName>
        <fullName evidence="5">Metal-dependent hydrolase, beta-lactamase superfamily II</fullName>
    </submittedName>
</protein>
<name>A0A1G8WSJ0_9BACI</name>
<feature type="compositionally biased region" description="Polar residues" evidence="1">
    <location>
        <begin position="24"/>
        <end position="38"/>
    </location>
</feature>
<sequence length="439" mass="47252">MKKQLSLLLSIFLFVFSACGTNGTETSGTEQNTSGNGQEDSEVSEYGQEKQEKEQAEASGSLNRAEADKSGAEEISEEREETAVTDNSLDEPLPELKVHYIDVGQADAALVEFGVYAMLIDAGNWNSSNVVNYLAAQDIQQLDIVVGTHPDADHIGQLDKVIEQVDVGEVWMSGNASTSQTFQRVMEAIEANGVDYDEPRAGDVYDIGQLTIDVLYPSAISGNANQESISLKLTYGDIAFVFTGDAETVQEQEMINRGAGLDADILQLGHHGSSTSTSKAFLEKVSPAVAIYSSGTDNQYGHPHEEVINRLNAYGTEIYGTTIHGTIIVTTDGVAYQVTTKEDGNITPGSESKSGTENEDAANNESTDTKQETSAGQCVNINEANVEEVQEIKHIGPERAQDLIDLRPYQSVDDLTKIKGIGPSRMDDIHAQGIACIGE</sequence>
<dbReference type="CDD" id="cd07731">
    <property type="entry name" value="ComA-like_MBL-fold"/>
    <property type="match status" value="1"/>
</dbReference>
<dbReference type="SUPFAM" id="SSF56281">
    <property type="entry name" value="Metallo-hydrolase/oxidoreductase"/>
    <property type="match status" value="1"/>
</dbReference>
<dbReference type="PANTHER" id="PTHR30619">
    <property type="entry name" value="DNA INTERNALIZATION/COMPETENCE PROTEIN COMEC/REC2"/>
    <property type="match status" value="1"/>
</dbReference>
<dbReference type="InterPro" id="IPR001279">
    <property type="entry name" value="Metallo-B-lactamas"/>
</dbReference>
<feature type="domain" description="Helix-hairpin-helix DNA-binding motif class 1" evidence="3">
    <location>
        <begin position="413"/>
        <end position="432"/>
    </location>
</feature>
<dbReference type="SMART" id="SM00278">
    <property type="entry name" value="HhH1"/>
    <property type="match status" value="2"/>
</dbReference>
<evidence type="ECO:0000259" key="4">
    <source>
        <dbReference type="SMART" id="SM00849"/>
    </source>
</evidence>
<feature type="region of interest" description="Disordered" evidence="1">
    <location>
        <begin position="24"/>
        <end position="90"/>
    </location>
</feature>
<feature type="signal peptide" evidence="2">
    <location>
        <begin position="1"/>
        <end position="20"/>
    </location>
</feature>
<dbReference type="EMBL" id="FNFL01000001">
    <property type="protein sequence ID" value="SDJ80560.1"/>
    <property type="molecule type" value="Genomic_DNA"/>
</dbReference>
<dbReference type="GO" id="GO:0006281">
    <property type="term" value="P:DNA repair"/>
    <property type="evidence" value="ECO:0007669"/>
    <property type="project" value="InterPro"/>
</dbReference>
<dbReference type="SUPFAM" id="SSF47781">
    <property type="entry name" value="RuvA domain 2-like"/>
    <property type="match status" value="1"/>
</dbReference>
<dbReference type="Gene3D" id="1.10.150.320">
    <property type="entry name" value="Photosystem II 12 kDa extrinsic protein"/>
    <property type="match status" value="1"/>
</dbReference>
<keyword evidence="2" id="KW-0732">Signal</keyword>
<keyword evidence="6" id="KW-1185">Reference proteome</keyword>
<feature type="compositionally biased region" description="Basic and acidic residues" evidence="1">
    <location>
        <begin position="47"/>
        <end position="56"/>
    </location>
</feature>
<dbReference type="STRING" id="407036.SAMN05216243_0940"/>
<dbReference type="GO" id="GO:0003677">
    <property type="term" value="F:DNA binding"/>
    <property type="evidence" value="ECO:0007669"/>
    <property type="project" value="InterPro"/>
</dbReference>
<dbReference type="RefSeq" id="WP_093211507.1">
    <property type="nucleotide sequence ID" value="NZ_FNFL01000001.1"/>
</dbReference>
<feature type="compositionally biased region" description="Polar residues" evidence="1">
    <location>
        <begin position="347"/>
        <end position="356"/>
    </location>
</feature>
<dbReference type="InterPro" id="IPR035681">
    <property type="entry name" value="ComA-like_MBL"/>
</dbReference>
<dbReference type="InterPro" id="IPR010994">
    <property type="entry name" value="RuvA_2-like"/>
</dbReference>
<dbReference type="InterPro" id="IPR003583">
    <property type="entry name" value="Hlx-hairpin-Hlx_DNA-bd_motif"/>
</dbReference>
<feature type="domain" description="Helix-hairpin-helix DNA-binding motif class 1" evidence="3">
    <location>
        <begin position="387"/>
        <end position="406"/>
    </location>
</feature>
<evidence type="ECO:0000256" key="1">
    <source>
        <dbReference type="SAM" id="MobiDB-lite"/>
    </source>
</evidence>
<reference evidence="5 6" key="1">
    <citation type="submission" date="2016-10" db="EMBL/GenBank/DDBJ databases">
        <authorList>
            <person name="de Groot N.N."/>
        </authorList>
    </citation>
    <scope>NUCLEOTIDE SEQUENCE [LARGE SCALE GENOMIC DNA]</scope>
    <source>
        <strain evidence="5 6">CGMCC 1.6502</strain>
    </source>
</reference>
<keyword evidence="5" id="KW-0378">Hydrolase</keyword>
<dbReference type="OrthoDB" id="9761531at2"/>